<dbReference type="AlphaFoldDB" id="A0A4Q5LTX6"/>
<feature type="chain" id="PRO_5020527769" description="Outer membrane protein beta-barrel domain-containing protein" evidence="1">
    <location>
        <begin position="20"/>
        <end position="342"/>
    </location>
</feature>
<feature type="signal peptide" evidence="1">
    <location>
        <begin position="1"/>
        <end position="19"/>
    </location>
</feature>
<name>A0A4Q5LTX6_9BACT</name>
<accession>A0A4Q5LTX6</accession>
<dbReference type="OrthoDB" id="948056at2"/>
<dbReference type="Proteomes" id="UP000293162">
    <property type="component" value="Unassembled WGS sequence"/>
</dbReference>
<keyword evidence="3" id="KW-1185">Reference proteome</keyword>
<reference evidence="2 3" key="1">
    <citation type="submission" date="2019-02" db="EMBL/GenBank/DDBJ databases">
        <title>Bacterial novel species Emticicia sp. 17J42-9 isolated from soil.</title>
        <authorList>
            <person name="Jung H.-Y."/>
        </authorList>
    </citation>
    <scope>NUCLEOTIDE SEQUENCE [LARGE SCALE GENOMIC DNA]</scope>
    <source>
        <strain evidence="2 3">17J42-9</strain>
    </source>
</reference>
<gene>
    <name evidence="2" type="ORF">EWM59_24670</name>
</gene>
<dbReference type="EMBL" id="SEWF01000065">
    <property type="protein sequence ID" value="RYU92929.1"/>
    <property type="molecule type" value="Genomic_DNA"/>
</dbReference>
<evidence type="ECO:0000313" key="3">
    <source>
        <dbReference type="Proteomes" id="UP000293162"/>
    </source>
</evidence>
<evidence type="ECO:0008006" key="4">
    <source>
        <dbReference type="Google" id="ProtNLM"/>
    </source>
</evidence>
<comment type="caution">
    <text evidence="2">The sequence shown here is derived from an EMBL/GenBank/DDBJ whole genome shotgun (WGS) entry which is preliminary data.</text>
</comment>
<protein>
    <recommendedName>
        <fullName evidence="4">Outer membrane protein beta-barrel domain-containing protein</fullName>
    </recommendedName>
</protein>
<evidence type="ECO:0000256" key="1">
    <source>
        <dbReference type="SAM" id="SignalP"/>
    </source>
</evidence>
<sequence length="342" mass="38742">MTKLFLLTVTMLISFATYAKEDSLIAKIGKKAKVVFYTENPEDLKEIGKYDLNLLFKELRKRSEKNFSLSEEVSLKEADDLKNRESNTTVTPKKWFRNMNLNIFTGVTMASVHRYRSGIFGAKYKAHFMGPVCNCSDDGFPYASIFKVHSESASMFGIGGYYDKLLKVKSRKVVSLRYGFGLDFITTKIILTEINRIPLRFSVPSIPGSYINNQPTRKIHSSNFFTELQPTINFTNKKGQQSFRIGLGVKLALSLNNISGEKIMDNYLSITNSPYLGIKYKPVQTALTGTFGYKYVSLFVQIAPNNIQIADINNTNYTYTLPIDSPRQINGTNYIIGLRFGK</sequence>
<proteinExistence type="predicted"/>
<evidence type="ECO:0000313" key="2">
    <source>
        <dbReference type="EMBL" id="RYU92929.1"/>
    </source>
</evidence>
<keyword evidence="1" id="KW-0732">Signal</keyword>
<organism evidence="2 3">
    <name type="scientific">Emticicia agri</name>
    <dbReference type="NCBI Taxonomy" id="2492393"/>
    <lineage>
        <taxon>Bacteria</taxon>
        <taxon>Pseudomonadati</taxon>
        <taxon>Bacteroidota</taxon>
        <taxon>Cytophagia</taxon>
        <taxon>Cytophagales</taxon>
        <taxon>Leadbetterellaceae</taxon>
        <taxon>Emticicia</taxon>
    </lineage>
</organism>
<dbReference type="RefSeq" id="WP_130023911.1">
    <property type="nucleotide sequence ID" value="NZ_SEWF01000065.1"/>
</dbReference>